<proteinExistence type="predicted"/>
<keyword evidence="3" id="KW-1185">Reference proteome</keyword>
<organism evidence="2 3">
    <name type="scientific">Cupriavidus pinatubonensis</name>
    <dbReference type="NCBI Taxonomy" id="248026"/>
    <lineage>
        <taxon>Bacteria</taxon>
        <taxon>Pseudomonadati</taxon>
        <taxon>Pseudomonadota</taxon>
        <taxon>Betaproteobacteria</taxon>
        <taxon>Burkholderiales</taxon>
        <taxon>Burkholderiaceae</taxon>
        <taxon>Cupriavidus</taxon>
    </lineage>
</organism>
<reference evidence="2 3" key="1">
    <citation type="submission" date="2021-08" db="EMBL/GenBank/DDBJ databases">
        <authorList>
            <person name="Peeters C."/>
        </authorList>
    </citation>
    <scope>NUCLEOTIDE SEQUENCE [LARGE SCALE GENOMIC DNA]</scope>
    <source>
        <strain evidence="2 3">LMG 23994</strain>
    </source>
</reference>
<dbReference type="Proteomes" id="UP000701702">
    <property type="component" value="Unassembled WGS sequence"/>
</dbReference>
<gene>
    <name evidence="2" type="ORF">LMG23994_01691</name>
</gene>
<name>A0ABN7Y8Z2_9BURK</name>
<feature type="region of interest" description="Disordered" evidence="1">
    <location>
        <begin position="1"/>
        <end position="31"/>
    </location>
</feature>
<sequence length="92" mass="10447">MTNKQPRGNACRRPSEKHALRTRGRDEHARSNDVNTTALKLMNEAAEIRVKPNDVPLAEGTQRVAQDFRRLTSYAAICFDHSEWLFDGVPDP</sequence>
<evidence type="ECO:0000256" key="1">
    <source>
        <dbReference type="SAM" id="MobiDB-lite"/>
    </source>
</evidence>
<comment type="caution">
    <text evidence="2">The sequence shown here is derived from an EMBL/GenBank/DDBJ whole genome shotgun (WGS) entry which is preliminary data.</text>
</comment>
<protein>
    <submittedName>
        <fullName evidence="2">Uncharacterized protein</fullName>
    </submittedName>
</protein>
<evidence type="ECO:0000313" key="2">
    <source>
        <dbReference type="EMBL" id="CAG9169843.1"/>
    </source>
</evidence>
<dbReference type="EMBL" id="CAJZAF010000007">
    <property type="protein sequence ID" value="CAG9169843.1"/>
    <property type="molecule type" value="Genomic_DNA"/>
</dbReference>
<accession>A0ABN7Y8Z2</accession>
<evidence type="ECO:0000313" key="3">
    <source>
        <dbReference type="Proteomes" id="UP000701702"/>
    </source>
</evidence>
<feature type="compositionally biased region" description="Basic and acidic residues" evidence="1">
    <location>
        <begin position="13"/>
        <end position="31"/>
    </location>
</feature>